<sequence length="228" mass="26460">MESPPRELSRLVLYCEEAGLPLFVGCDSNSHHNVWGDKEVRPRGRALLAFLTLSRMQIVNRGSVLTYFTSERQSVIDLTLCSEELFSRITSWEVSLEASLSDHRHILFDLDELFQVNETGYRNSKATRWDLYAEELEGRLVGLPSRYESEADVEMMLNRLNNAIIVSYEASCPIKPRTSSGKTPWWNPHVKSHRKTVKKLFNKAKRTKILNHWEDFKSAQREYKKSHS</sequence>
<dbReference type="InterPro" id="IPR005135">
    <property type="entry name" value="Endo/exonuclease/phosphatase"/>
</dbReference>
<proteinExistence type="predicted"/>
<comment type="caution">
    <text evidence="2">The sequence shown here is derived from an EMBL/GenBank/DDBJ whole genome shotgun (WGS) entry which is preliminary data.</text>
</comment>
<name>A0ABQ9JPY1_9CUCU</name>
<organism evidence="2 3">
    <name type="scientific">Molorchus minor</name>
    <dbReference type="NCBI Taxonomy" id="1323400"/>
    <lineage>
        <taxon>Eukaryota</taxon>
        <taxon>Metazoa</taxon>
        <taxon>Ecdysozoa</taxon>
        <taxon>Arthropoda</taxon>
        <taxon>Hexapoda</taxon>
        <taxon>Insecta</taxon>
        <taxon>Pterygota</taxon>
        <taxon>Neoptera</taxon>
        <taxon>Endopterygota</taxon>
        <taxon>Coleoptera</taxon>
        <taxon>Polyphaga</taxon>
        <taxon>Cucujiformia</taxon>
        <taxon>Chrysomeloidea</taxon>
        <taxon>Cerambycidae</taxon>
        <taxon>Lamiinae</taxon>
        <taxon>Monochamini</taxon>
        <taxon>Molorchus</taxon>
    </lineage>
</organism>
<accession>A0ABQ9JPY1</accession>
<dbReference type="EMBL" id="JAPWTJ010000270">
    <property type="protein sequence ID" value="KAJ8980266.1"/>
    <property type="molecule type" value="Genomic_DNA"/>
</dbReference>
<reference evidence="2" key="1">
    <citation type="journal article" date="2023" name="Insect Mol. Biol.">
        <title>Genome sequencing provides insights into the evolution of gene families encoding plant cell wall-degrading enzymes in longhorned beetles.</title>
        <authorList>
            <person name="Shin N.R."/>
            <person name="Okamura Y."/>
            <person name="Kirsch R."/>
            <person name="Pauchet Y."/>
        </authorList>
    </citation>
    <scope>NUCLEOTIDE SEQUENCE</scope>
    <source>
        <strain evidence="2">MMC_N1</strain>
    </source>
</reference>
<dbReference type="Proteomes" id="UP001162164">
    <property type="component" value="Unassembled WGS sequence"/>
</dbReference>
<feature type="domain" description="Endonuclease/exonuclease/phosphatase" evidence="1">
    <location>
        <begin position="13"/>
        <end position="106"/>
    </location>
</feature>
<evidence type="ECO:0000313" key="3">
    <source>
        <dbReference type="Proteomes" id="UP001162164"/>
    </source>
</evidence>
<protein>
    <recommendedName>
        <fullName evidence="1">Endonuclease/exonuclease/phosphatase domain-containing protein</fullName>
    </recommendedName>
</protein>
<dbReference type="Pfam" id="PF14529">
    <property type="entry name" value="Exo_endo_phos_2"/>
    <property type="match status" value="1"/>
</dbReference>
<gene>
    <name evidence="2" type="ORF">NQ317_018432</name>
</gene>
<dbReference type="InterPro" id="IPR036691">
    <property type="entry name" value="Endo/exonu/phosph_ase_sf"/>
</dbReference>
<dbReference type="SUPFAM" id="SSF56219">
    <property type="entry name" value="DNase I-like"/>
    <property type="match status" value="1"/>
</dbReference>
<evidence type="ECO:0000259" key="1">
    <source>
        <dbReference type="Pfam" id="PF14529"/>
    </source>
</evidence>
<dbReference type="Gene3D" id="3.60.10.10">
    <property type="entry name" value="Endonuclease/exonuclease/phosphatase"/>
    <property type="match status" value="1"/>
</dbReference>
<keyword evidence="3" id="KW-1185">Reference proteome</keyword>
<evidence type="ECO:0000313" key="2">
    <source>
        <dbReference type="EMBL" id="KAJ8980266.1"/>
    </source>
</evidence>